<gene>
    <name evidence="3" type="ORF">GCM10010987_42060</name>
    <name evidence="4" type="ORF">XH86_17075</name>
</gene>
<dbReference type="Proteomes" id="UP000625079">
    <property type="component" value="Unassembled WGS sequence"/>
</dbReference>
<evidence type="ECO:0000256" key="2">
    <source>
        <dbReference type="SAM" id="Phobius"/>
    </source>
</evidence>
<keyword evidence="2" id="KW-0812">Transmembrane</keyword>
<evidence type="ECO:0000313" key="4">
    <source>
        <dbReference type="EMBL" id="QOZ60241.1"/>
    </source>
</evidence>
<dbReference type="Proteomes" id="UP000593880">
    <property type="component" value="Chromosome"/>
</dbReference>
<reference evidence="4 5" key="2">
    <citation type="submission" date="2018-06" db="EMBL/GenBank/DDBJ databases">
        <title>Comparative genomics of rhizobia nodulating Arachis hypogaea in China.</title>
        <authorList>
            <person name="Li Y."/>
        </authorList>
    </citation>
    <scope>NUCLEOTIDE SEQUENCE [LARGE SCALE GENOMIC DNA]</scope>
    <source>
        <strain evidence="4 5">CCBAU 51658</strain>
    </source>
</reference>
<feature type="region of interest" description="Disordered" evidence="1">
    <location>
        <begin position="90"/>
        <end position="140"/>
    </location>
</feature>
<keyword evidence="2" id="KW-0472">Membrane</keyword>
<evidence type="ECO:0000313" key="3">
    <source>
        <dbReference type="EMBL" id="GGI26972.1"/>
    </source>
</evidence>
<feature type="transmembrane region" description="Helical" evidence="2">
    <location>
        <begin position="6"/>
        <end position="23"/>
    </location>
</feature>
<evidence type="ECO:0000256" key="1">
    <source>
        <dbReference type="SAM" id="MobiDB-lite"/>
    </source>
</evidence>
<keyword evidence="2" id="KW-1133">Transmembrane helix</keyword>
<protein>
    <submittedName>
        <fullName evidence="4">Phosphonate metabolism protein PhnM</fullName>
    </submittedName>
</protein>
<dbReference type="AlphaFoldDB" id="A0A410V6A2"/>
<reference evidence="3" key="3">
    <citation type="submission" date="2022-12" db="EMBL/GenBank/DDBJ databases">
        <authorList>
            <person name="Sun Q."/>
            <person name="Zhou Y."/>
        </authorList>
    </citation>
    <scope>NUCLEOTIDE SEQUENCE</scope>
    <source>
        <strain evidence="3">CGMCC 1.15034</strain>
    </source>
</reference>
<organism evidence="3 6">
    <name type="scientific">Bradyrhizobium guangdongense</name>
    <dbReference type="NCBI Taxonomy" id="1325090"/>
    <lineage>
        <taxon>Bacteria</taxon>
        <taxon>Pseudomonadati</taxon>
        <taxon>Pseudomonadota</taxon>
        <taxon>Alphaproteobacteria</taxon>
        <taxon>Hyphomicrobiales</taxon>
        <taxon>Nitrobacteraceae</taxon>
        <taxon>Bradyrhizobium</taxon>
    </lineage>
</organism>
<accession>A0A410V6A2</accession>
<sequence>MQTVLVILGIWLLINVLFVVIMIPPRKPRQPDQARSSSGLAPVPIGQNAYVVDEDEKISLRHTIIAIAMGVLLSLTPPLLEAIDEIKRMVGKHRTQRPGAEAAGEDDGRSLETDLRELRAGETETSSVGSPPREQHESKH</sequence>
<proteinExistence type="predicted"/>
<dbReference type="EMBL" id="BMHC01000009">
    <property type="protein sequence ID" value="GGI26972.1"/>
    <property type="molecule type" value="Genomic_DNA"/>
</dbReference>
<keyword evidence="5" id="KW-1185">Reference proteome</keyword>
<evidence type="ECO:0000313" key="6">
    <source>
        <dbReference type="Proteomes" id="UP000625079"/>
    </source>
</evidence>
<name>A0A410V6A2_9BRAD</name>
<dbReference type="OrthoDB" id="8254913at2"/>
<dbReference type="EMBL" id="CP030057">
    <property type="protein sequence ID" value="QOZ60241.1"/>
    <property type="molecule type" value="Genomic_DNA"/>
</dbReference>
<evidence type="ECO:0000313" key="5">
    <source>
        <dbReference type="Proteomes" id="UP000593880"/>
    </source>
</evidence>
<feature type="compositionally biased region" description="Basic and acidic residues" evidence="1">
    <location>
        <begin position="106"/>
        <end position="122"/>
    </location>
</feature>
<reference evidence="3" key="1">
    <citation type="journal article" date="2014" name="Int. J. Syst. Evol. Microbiol.">
        <title>Complete genome sequence of Corynebacterium casei LMG S-19264T (=DSM 44701T), isolated from a smear-ripened cheese.</title>
        <authorList>
            <consortium name="US DOE Joint Genome Institute (JGI-PGF)"/>
            <person name="Walter F."/>
            <person name="Albersmeier A."/>
            <person name="Kalinowski J."/>
            <person name="Ruckert C."/>
        </authorList>
    </citation>
    <scope>NUCLEOTIDE SEQUENCE</scope>
    <source>
        <strain evidence="3">CGMCC 1.15034</strain>
    </source>
</reference>